<feature type="compositionally biased region" description="Polar residues" evidence="1">
    <location>
        <begin position="235"/>
        <end position="281"/>
    </location>
</feature>
<feature type="compositionally biased region" description="Polar residues" evidence="1">
    <location>
        <begin position="1"/>
        <end position="38"/>
    </location>
</feature>
<sequence>MASFLVTNNPALPQSPVKSIRTTFSLQTSMHSENSTPKSRIKSVKSMDTNYSPQTSIHSESSTSQSPVKSIKSTVTNYSPQTSTHSENSIPQSPVKSIVTNDSPQTSIYSENSTPQSPIKSIKSLVTTFSPQTSIHSENSISKSRIKSVKSMDTNYSSQTSTHSENSEPQSPVKSIKSIVTTFSPQTSIQSENSIPKSRIKSVKSIGSNYSPQTPIHSENSTPQSPVKPIGTNYCPRTSIHSENSRPQSPVKSIKSTVTNYSPQTSTHSENSRPQSPVKSVKSIVTTFSPQTSIVSENSISKSRITSVKSIDTNYSPQTSVHSENSRPQSPVKSIKSIVTTFSPQTSIYSENSTSRSPVKSVKSVVTNYSPQTSIHSEYLTPQSSIQHSQTSTDSESTLSNDDSSSDDSYYEEFMNKSPTKHVHFDDLLEPQISIDMKLENDEVEFFAVVAIDNTISPIHDKNNNINKPIRKRDKIRAMFHNRFHRSHSISSDTDPHEWNQVLAKTLVSMRHDIEDIIAGFDDIDQPIEEKSPSNTSDLILTTPRLSFRERQQAKIQMMRMAQMFHPPNLLTCNIKESPYPYTDIVDSGNFHFFGNKSTPAETFFVQHKPFQHKKFRYRTQRGLLKMRHDLEKMKHDLYGKSIEKTHRELPSHDVQNYRSRLEKTLLEVRTQISEYDRVHALTNNHRPSISQIISSMKKVDPEKQAQIDDYRSKLRPTEYIEEKDNHELVSAPFIPRRAPYRPNNIKKDIEEDNEIIDPRFDRTTFIDLNKEADIFFGTDEQPFWNQPENLKLSASPLPARRRSSQIVLPPKIKFWDRLVYTIKLKQKLMKDKESNDMEYSDCISPSQQRKSQSLIMLHEEESVEF</sequence>
<evidence type="ECO:0000313" key="5">
    <source>
        <dbReference type="Proteomes" id="UP000663877"/>
    </source>
</evidence>
<evidence type="ECO:0000313" key="2">
    <source>
        <dbReference type="EMBL" id="CAF1559422.1"/>
    </source>
</evidence>
<evidence type="ECO:0000313" key="3">
    <source>
        <dbReference type="EMBL" id="CAF1664230.1"/>
    </source>
</evidence>
<dbReference type="EMBL" id="CAJNOI010005097">
    <property type="protein sequence ID" value="CAF1559422.1"/>
    <property type="molecule type" value="Genomic_DNA"/>
</dbReference>
<feature type="compositionally biased region" description="Polar residues" evidence="1">
    <location>
        <begin position="377"/>
        <end position="390"/>
    </location>
</feature>
<feature type="compositionally biased region" description="Polar residues" evidence="1">
    <location>
        <begin position="71"/>
        <end position="118"/>
    </location>
</feature>
<feature type="region of interest" description="Disordered" evidence="1">
    <location>
        <begin position="205"/>
        <end position="281"/>
    </location>
</feature>
<feature type="region of interest" description="Disordered" evidence="1">
    <location>
        <begin position="314"/>
        <end position="335"/>
    </location>
</feature>
<name>A0A815XMR6_9BILA</name>
<feature type="compositionally biased region" description="Low complexity" evidence="1">
    <location>
        <begin position="391"/>
        <end position="403"/>
    </location>
</feature>
<feature type="region of interest" description="Disordered" evidence="1">
    <location>
        <begin position="1"/>
        <end position="118"/>
    </location>
</feature>
<keyword evidence="4" id="KW-1185">Reference proteome</keyword>
<feature type="region of interest" description="Disordered" evidence="1">
    <location>
        <begin position="377"/>
        <end position="412"/>
    </location>
</feature>
<comment type="caution">
    <text evidence="2">The sequence shown here is derived from an EMBL/GenBank/DDBJ whole genome shotgun (WGS) entry which is preliminary data.</text>
</comment>
<reference evidence="2" key="1">
    <citation type="submission" date="2021-02" db="EMBL/GenBank/DDBJ databases">
        <authorList>
            <person name="Nowell W R."/>
        </authorList>
    </citation>
    <scope>NUCLEOTIDE SEQUENCE</scope>
</reference>
<protein>
    <submittedName>
        <fullName evidence="2">Uncharacterized protein</fullName>
    </submittedName>
</protein>
<dbReference type="Proteomes" id="UP000663832">
    <property type="component" value="Unassembled WGS sequence"/>
</dbReference>
<evidence type="ECO:0000256" key="1">
    <source>
        <dbReference type="SAM" id="MobiDB-lite"/>
    </source>
</evidence>
<gene>
    <name evidence="2" type="ORF">BJG266_LOCUS46835</name>
    <name evidence="3" type="ORF">QVE165_LOCUS63868</name>
</gene>
<dbReference type="Proteomes" id="UP000663877">
    <property type="component" value="Unassembled WGS sequence"/>
</dbReference>
<organism evidence="2 5">
    <name type="scientific">Adineta steineri</name>
    <dbReference type="NCBI Taxonomy" id="433720"/>
    <lineage>
        <taxon>Eukaryota</taxon>
        <taxon>Metazoa</taxon>
        <taxon>Spiralia</taxon>
        <taxon>Gnathifera</taxon>
        <taxon>Rotifera</taxon>
        <taxon>Eurotatoria</taxon>
        <taxon>Bdelloidea</taxon>
        <taxon>Adinetida</taxon>
        <taxon>Adinetidae</taxon>
        <taxon>Adineta</taxon>
    </lineage>
</organism>
<dbReference type="EMBL" id="CAJNOM010005498">
    <property type="protein sequence ID" value="CAF1664230.1"/>
    <property type="molecule type" value="Genomic_DNA"/>
</dbReference>
<feature type="region of interest" description="Disordered" evidence="1">
    <location>
        <begin position="132"/>
        <end position="174"/>
    </location>
</feature>
<feature type="compositionally biased region" description="Polar residues" evidence="1">
    <location>
        <begin position="152"/>
        <end position="174"/>
    </location>
</feature>
<dbReference type="AlphaFoldDB" id="A0A815XMR6"/>
<evidence type="ECO:0000313" key="4">
    <source>
        <dbReference type="Proteomes" id="UP000663832"/>
    </source>
</evidence>
<feature type="compositionally biased region" description="Polar residues" evidence="1">
    <location>
        <begin position="205"/>
        <end position="225"/>
    </location>
</feature>
<accession>A0A815XMR6</accession>
<proteinExistence type="predicted"/>
<dbReference type="OrthoDB" id="10060958at2759"/>
<feature type="compositionally biased region" description="Low complexity" evidence="1">
    <location>
        <begin position="52"/>
        <end position="67"/>
    </location>
</feature>